<dbReference type="Proteomes" id="UP000189229">
    <property type="component" value="Unassembled WGS sequence"/>
</dbReference>
<name>A0A1V3X6P9_MYCKA</name>
<dbReference type="EMBL" id="MVBN01000004">
    <property type="protein sequence ID" value="OOK74889.1"/>
    <property type="molecule type" value="Genomic_DNA"/>
</dbReference>
<comment type="caution">
    <text evidence="2">The sequence shown here is derived from an EMBL/GenBank/DDBJ whole genome shotgun (WGS) entry which is preliminary data.</text>
</comment>
<proteinExistence type="predicted"/>
<dbReference type="AlphaFoldDB" id="A0A1V3X6P9"/>
<organism evidence="2 3">
    <name type="scientific">Mycobacterium kansasii</name>
    <dbReference type="NCBI Taxonomy" id="1768"/>
    <lineage>
        <taxon>Bacteria</taxon>
        <taxon>Bacillati</taxon>
        <taxon>Actinomycetota</taxon>
        <taxon>Actinomycetes</taxon>
        <taxon>Mycobacteriales</taxon>
        <taxon>Mycobacteriaceae</taxon>
        <taxon>Mycobacterium</taxon>
    </lineage>
</organism>
<evidence type="ECO:0000313" key="3">
    <source>
        <dbReference type="Proteomes" id="UP000188532"/>
    </source>
</evidence>
<gene>
    <name evidence="2" type="ORF">BZL29_4369</name>
    <name evidence="1" type="ORF">BZL30_6342</name>
</gene>
<sequence>MRGAHAAVEFAAAALLARTQATASTVQAGATGYASNEATAVAEMAAARPRLV</sequence>
<accession>A0A1V3X6P9</accession>
<dbReference type="EMBL" id="MVBM01000006">
    <property type="protein sequence ID" value="OOK70247.1"/>
    <property type="molecule type" value="Genomic_DNA"/>
</dbReference>
<evidence type="ECO:0000313" key="1">
    <source>
        <dbReference type="EMBL" id="OOK70247.1"/>
    </source>
</evidence>
<reference evidence="3 4" key="1">
    <citation type="submission" date="2017-02" db="EMBL/GenBank/DDBJ databases">
        <title>Complete genome sequences of Mycobacterium kansasii strains isolated from rhesus macaques.</title>
        <authorList>
            <person name="Panda A."/>
            <person name="Nagaraj S."/>
            <person name="Zhao X."/>
            <person name="Tettelin H."/>
            <person name="Detolla L.J."/>
        </authorList>
    </citation>
    <scope>NUCLEOTIDE SEQUENCE [LARGE SCALE GENOMIC DNA]</scope>
    <source>
        <strain evidence="2 3">11-3469</strain>
        <strain evidence="1 4">11-3813</strain>
    </source>
</reference>
<evidence type="ECO:0008006" key="5">
    <source>
        <dbReference type="Google" id="ProtNLM"/>
    </source>
</evidence>
<evidence type="ECO:0000313" key="2">
    <source>
        <dbReference type="EMBL" id="OOK74889.1"/>
    </source>
</evidence>
<evidence type="ECO:0000313" key="4">
    <source>
        <dbReference type="Proteomes" id="UP000189229"/>
    </source>
</evidence>
<protein>
    <recommendedName>
        <fullName evidence="5">PE family protein</fullName>
    </recommendedName>
</protein>
<dbReference type="Proteomes" id="UP000188532">
    <property type="component" value="Unassembled WGS sequence"/>
</dbReference>